<proteinExistence type="predicted"/>
<dbReference type="PANTHER" id="PTHR37292">
    <property type="entry name" value="VNG6097C"/>
    <property type="match status" value="1"/>
</dbReference>
<accession>A0A7H0SMN9</accession>
<protein>
    <recommendedName>
        <fullName evidence="3">DUF1524 domain-containing protein</fullName>
    </recommendedName>
</protein>
<organism evidence="1 2">
    <name type="scientific">Corynebacterium poyangense</name>
    <dbReference type="NCBI Taxonomy" id="2684405"/>
    <lineage>
        <taxon>Bacteria</taxon>
        <taxon>Bacillati</taxon>
        <taxon>Actinomycetota</taxon>
        <taxon>Actinomycetes</taxon>
        <taxon>Mycobacteriales</taxon>
        <taxon>Corynebacteriaceae</taxon>
        <taxon>Corynebacterium</taxon>
    </lineage>
</organism>
<dbReference type="RefSeq" id="WP_187975270.1">
    <property type="nucleotide sequence ID" value="NZ_CP046884.1"/>
</dbReference>
<keyword evidence="2" id="KW-1185">Reference proteome</keyword>
<dbReference type="Proteomes" id="UP000516320">
    <property type="component" value="Chromosome"/>
</dbReference>
<dbReference type="KEGG" id="cpoy:GP475_03475"/>
<reference evidence="1 2" key="1">
    <citation type="submission" date="2019-12" db="EMBL/GenBank/DDBJ databases">
        <title>Corynebacterium sp. nov., isolated from feces of the Anser Albifrons in China.</title>
        <authorList>
            <person name="Liu Q."/>
        </authorList>
    </citation>
    <scope>NUCLEOTIDE SEQUENCE [LARGE SCALE GENOMIC DNA]</scope>
    <source>
        <strain evidence="1 2">4H37-19</strain>
    </source>
</reference>
<dbReference type="EMBL" id="CP046884">
    <property type="protein sequence ID" value="QNQ89814.1"/>
    <property type="molecule type" value="Genomic_DNA"/>
</dbReference>
<sequence length="317" mass="35897">MALITAKWGNSLEKFEDLQEQLVTKIEVDLNPILRTKTALITGSVHYKNLNHVSGKQLEETWPRAKKYLEKAVDRLSGWGFSGKKCMSSDYIVVIMAYCHYLEEEKKASLDWGKLKYWARIVNANGHFGSGSNTVADLDLKTLRDNGVSGLFDRLGDLNKLRYSKKDIIGVQRSSGIYKTLFMALLEDNIGDWEGNGRRIMSRTLNRANEIDEHHIFPKALLKEMRPDLKDDEINQIANIAPIHKDTNLGIGKKRPSEYRHAMSEADLKAHLVDFSDGKDLEENYEQFIDVRAQAIADRLNAFLGLGSDNSDSPLTP</sequence>
<evidence type="ECO:0000313" key="2">
    <source>
        <dbReference type="Proteomes" id="UP000516320"/>
    </source>
</evidence>
<dbReference type="AlphaFoldDB" id="A0A7H0SMN9"/>
<evidence type="ECO:0008006" key="3">
    <source>
        <dbReference type="Google" id="ProtNLM"/>
    </source>
</evidence>
<evidence type="ECO:0000313" key="1">
    <source>
        <dbReference type="EMBL" id="QNQ89814.1"/>
    </source>
</evidence>
<dbReference type="PANTHER" id="PTHR37292:SF2">
    <property type="entry name" value="DUF262 DOMAIN-CONTAINING PROTEIN"/>
    <property type="match status" value="1"/>
</dbReference>
<name>A0A7H0SMN9_9CORY</name>
<gene>
    <name evidence="1" type="ORF">GP475_03475</name>
</gene>